<dbReference type="Gene3D" id="3.40.50.10420">
    <property type="entry name" value="NagB/RpiA/CoA transferase-like"/>
    <property type="match status" value="1"/>
</dbReference>
<name>A0A4R7J7K5_9ACTN</name>
<dbReference type="EMBL" id="SOAW01000001">
    <property type="protein sequence ID" value="TDT32467.1"/>
    <property type="molecule type" value="Genomic_DNA"/>
</dbReference>
<keyword evidence="7" id="KW-1185">Reference proteome</keyword>
<organism evidence="6 7">
    <name type="scientific">Naumannella halotolerans</name>
    <dbReference type="NCBI Taxonomy" id="993414"/>
    <lineage>
        <taxon>Bacteria</taxon>
        <taxon>Bacillati</taxon>
        <taxon>Actinomycetota</taxon>
        <taxon>Actinomycetes</taxon>
        <taxon>Propionibacteriales</taxon>
        <taxon>Propionibacteriaceae</taxon>
        <taxon>Naumannella</taxon>
    </lineage>
</organism>
<dbReference type="InterPro" id="IPR037171">
    <property type="entry name" value="NagB/RpiA_transferase-like"/>
</dbReference>
<gene>
    <name evidence="6" type="ORF">CLV29_0043</name>
</gene>
<comment type="catalytic activity">
    <reaction evidence="5">
        <text>(6S)-5-formyl-5,6,7,8-tetrahydrofolate + ATP = (6R)-5,10-methenyltetrahydrofolate + ADP + phosphate</text>
        <dbReference type="Rhea" id="RHEA:10488"/>
        <dbReference type="ChEBI" id="CHEBI:30616"/>
        <dbReference type="ChEBI" id="CHEBI:43474"/>
        <dbReference type="ChEBI" id="CHEBI:57455"/>
        <dbReference type="ChEBI" id="CHEBI:57457"/>
        <dbReference type="ChEBI" id="CHEBI:456216"/>
        <dbReference type="EC" id="6.3.3.2"/>
    </reaction>
</comment>
<dbReference type="PIRSF" id="PIRSF006806">
    <property type="entry name" value="FTHF_cligase"/>
    <property type="match status" value="1"/>
</dbReference>
<dbReference type="GO" id="GO:0030272">
    <property type="term" value="F:5-formyltetrahydrofolate cyclo-ligase activity"/>
    <property type="evidence" value="ECO:0007669"/>
    <property type="project" value="UniProtKB-EC"/>
</dbReference>
<dbReference type="GO" id="GO:0035999">
    <property type="term" value="P:tetrahydrofolate interconversion"/>
    <property type="evidence" value="ECO:0007669"/>
    <property type="project" value="TreeGrafter"/>
</dbReference>
<evidence type="ECO:0000256" key="2">
    <source>
        <dbReference type="ARBA" id="ARBA00022741"/>
    </source>
</evidence>
<dbReference type="SUPFAM" id="SSF100950">
    <property type="entry name" value="NagB/RpiA/CoA transferase-like"/>
    <property type="match status" value="1"/>
</dbReference>
<keyword evidence="6" id="KW-0436">Ligase</keyword>
<keyword evidence="3 4" id="KW-0067">ATP-binding</keyword>
<reference evidence="6 7" key="1">
    <citation type="submission" date="2019-03" db="EMBL/GenBank/DDBJ databases">
        <title>Genomic Encyclopedia of Archaeal and Bacterial Type Strains, Phase II (KMG-II): from individual species to whole genera.</title>
        <authorList>
            <person name="Goeker M."/>
        </authorList>
    </citation>
    <scope>NUCLEOTIDE SEQUENCE [LARGE SCALE GENOMIC DNA]</scope>
    <source>
        <strain evidence="6 7">DSM 24323</strain>
    </source>
</reference>
<feature type="binding site" evidence="4">
    <location>
        <begin position="113"/>
        <end position="121"/>
    </location>
    <ligand>
        <name>ATP</name>
        <dbReference type="ChEBI" id="CHEBI:30616"/>
    </ligand>
</feature>
<dbReference type="AlphaFoldDB" id="A0A4R7J7K5"/>
<evidence type="ECO:0000256" key="5">
    <source>
        <dbReference type="RuleBase" id="RU361279"/>
    </source>
</evidence>
<dbReference type="GO" id="GO:0009396">
    <property type="term" value="P:folic acid-containing compound biosynthetic process"/>
    <property type="evidence" value="ECO:0007669"/>
    <property type="project" value="TreeGrafter"/>
</dbReference>
<evidence type="ECO:0000313" key="7">
    <source>
        <dbReference type="Proteomes" id="UP000295371"/>
    </source>
</evidence>
<proteinExistence type="inferred from homology"/>
<dbReference type="Proteomes" id="UP000295371">
    <property type="component" value="Unassembled WGS sequence"/>
</dbReference>
<evidence type="ECO:0000256" key="4">
    <source>
        <dbReference type="PIRSR" id="PIRSR006806-1"/>
    </source>
</evidence>
<evidence type="ECO:0000256" key="3">
    <source>
        <dbReference type="ARBA" id="ARBA00022840"/>
    </source>
</evidence>
<dbReference type="Pfam" id="PF01812">
    <property type="entry name" value="5-FTHF_cyc-lig"/>
    <property type="match status" value="1"/>
</dbReference>
<comment type="cofactor">
    <cofactor evidence="5">
        <name>Mg(2+)</name>
        <dbReference type="ChEBI" id="CHEBI:18420"/>
    </cofactor>
</comment>
<dbReference type="InterPro" id="IPR002698">
    <property type="entry name" value="FTHF_cligase"/>
</dbReference>
<evidence type="ECO:0000256" key="1">
    <source>
        <dbReference type="ARBA" id="ARBA00010638"/>
    </source>
</evidence>
<dbReference type="GO" id="GO:0005524">
    <property type="term" value="F:ATP binding"/>
    <property type="evidence" value="ECO:0007669"/>
    <property type="project" value="UniProtKB-KW"/>
</dbReference>
<dbReference type="PANTHER" id="PTHR23407">
    <property type="entry name" value="ATPASE INHIBITOR/5-FORMYLTETRAHYDROFOLATE CYCLO-LIGASE"/>
    <property type="match status" value="1"/>
</dbReference>
<accession>A0A4R7J7K5</accession>
<dbReference type="NCBIfam" id="TIGR02727">
    <property type="entry name" value="MTHFS_bact"/>
    <property type="match status" value="1"/>
</dbReference>
<keyword evidence="5" id="KW-0460">Magnesium</keyword>
<feature type="binding site" evidence="4">
    <location>
        <position position="32"/>
    </location>
    <ligand>
        <name>substrate</name>
    </ligand>
</feature>
<comment type="caution">
    <text evidence="6">The sequence shown here is derived from an EMBL/GenBank/DDBJ whole genome shotgun (WGS) entry which is preliminary data.</text>
</comment>
<comment type="similarity">
    <text evidence="1 5">Belongs to the 5-formyltetrahydrofolate cyclo-ligase family.</text>
</comment>
<dbReference type="PANTHER" id="PTHR23407:SF1">
    <property type="entry name" value="5-FORMYLTETRAHYDROFOLATE CYCLO-LIGASE"/>
    <property type="match status" value="1"/>
</dbReference>
<dbReference type="GO" id="GO:0046872">
    <property type="term" value="F:metal ion binding"/>
    <property type="evidence" value="ECO:0007669"/>
    <property type="project" value="UniProtKB-KW"/>
</dbReference>
<keyword evidence="2 4" id="KW-0547">Nucleotide-binding</keyword>
<protein>
    <recommendedName>
        <fullName evidence="5">5-formyltetrahydrofolate cyclo-ligase</fullName>
        <ecNumber evidence="5">6.3.3.2</ecNumber>
    </recommendedName>
</protein>
<dbReference type="EC" id="6.3.3.2" evidence="5"/>
<evidence type="ECO:0000313" key="6">
    <source>
        <dbReference type="EMBL" id="TDT32467.1"/>
    </source>
</evidence>
<sequence>MDRVRAQHLIDFLGNNLGPDLVVACYLSRPGEPGTLQAVGMLRAAGAKVLLPAFGPDASAADPQWAWYAGPEELQRGPFGIPQPTTERLRPQTLAEAQVIICPGLAATASGDRLGTGGGWYDRALTWSDPKAAVVLLLNDNEVLDSLPTAENDVPVDVIITEERVIAVE</sequence>
<feature type="binding site" evidence="4">
    <location>
        <position position="27"/>
    </location>
    <ligand>
        <name>substrate</name>
    </ligand>
</feature>
<keyword evidence="5" id="KW-0479">Metal-binding</keyword>
<dbReference type="InterPro" id="IPR024185">
    <property type="entry name" value="FTHF_cligase-like_sf"/>
</dbReference>